<evidence type="ECO:0008006" key="10">
    <source>
        <dbReference type="Google" id="ProtNLM"/>
    </source>
</evidence>
<dbReference type="Gene3D" id="3.30.200.20">
    <property type="entry name" value="Phosphorylase Kinase, domain 1"/>
    <property type="match status" value="1"/>
</dbReference>
<evidence type="ECO:0000259" key="7">
    <source>
        <dbReference type="PROSITE" id="PS50011"/>
    </source>
</evidence>
<dbReference type="PROSITE" id="PS00108">
    <property type="entry name" value="PROTEIN_KINASE_ST"/>
    <property type="match status" value="1"/>
</dbReference>
<dbReference type="Pfam" id="PF00069">
    <property type="entry name" value="Pkinase"/>
    <property type="match status" value="1"/>
</dbReference>
<name>G0UVZ6_TRYCI</name>
<evidence type="ECO:0000256" key="2">
    <source>
        <dbReference type="ARBA" id="ARBA00022679"/>
    </source>
</evidence>
<feature type="domain" description="EF-hand" evidence="8">
    <location>
        <begin position="323"/>
        <end position="358"/>
    </location>
</feature>
<proteinExistence type="predicted"/>
<keyword evidence="4" id="KW-0418">Kinase</keyword>
<dbReference type="PANTHER" id="PTHR43895:SF92">
    <property type="entry name" value="PROTEIN KINASE DOMAIN-CONTAINING PROTEIN"/>
    <property type="match status" value="1"/>
</dbReference>
<dbReference type="PROSITE" id="PS50011">
    <property type="entry name" value="PROTEIN_KINASE_DOM"/>
    <property type="match status" value="1"/>
</dbReference>
<dbReference type="SMART" id="SM00220">
    <property type="entry name" value="S_TKc"/>
    <property type="match status" value="1"/>
</dbReference>
<evidence type="ECO:0000256" key="5">
    <source>
        <dbReference type="ARBA" id="ARBA00022840"/>
    </source>
</evidence>
<dbReference type="InterPro" id="IPR002048">
    <property type="entry name" value="EF_hand_dom"/>
</dbReference>
<keyword evidence="5 6" id="KW-0067">ATP-binding</keyword>
<evidence type="ECO:0000256" key="3">
    <source>
        <dbReference type="ARBA" id="ARBA00022741"/>
    </source>
</evidence>
<dbReference type="Pfam" id="PF13499">
    <property type="entry name" value="EF-hand_7"/>
    <property type="match status" value="1"/>
</dbReference>
<dbReference type="InterPro" id="IPR008271">
    <property type="entry name" value="Ser/Thr_kinase_AS"/>
</dbReference>
<accession>G0UVZ6</accession>
<organism evidence="9">
    <name type="scientific">Trypanosoma congolense (strain IL3000)</name>
    <dbReference type="NCBI Taxonomy" id="1068625"/>
    <lineage>
        <taxon>Eukaryota</taxon>
        <taxon>Discoba</taxon>
        <taxon>Euglenozoa</taxon>
        <taxon>Kinetoplastea</taxon>
        <taxon>Metakinetoplastina</taxon>
        <taxon>Trypanosomatida</taxon>
        <taxon>Trypanosomatidae</taxon>
        <taxon>Trypanosoma</taxon>
        <taxon>Nannomonas</taxon>
    </lineage>
</organism>
<dbReference type="AlphaFoldDB" id="G0UVZ6"/>
<dbReference type="VEuPathDB" id="TriTrypDB:TcIL3000_10_3230"/>
<dbReference type="Gene3D" id="1.10.238.10">
    <property type="entry name" value="EF-hand"/>
    <property type="match status" value="2"/>
</dbReference>
<feature type="domain" description="Protein kinase" evidence="7">
    <location>
        <begin position="23"/>
        <end position="290"/>
    </location>
</feature>
<gene>
    <name evidence="9" type="ORF">TCIL3000_10_3230</name>
</gene>
<evidence type="ECO:0000313" key="9">
    <source>
        <dbReference type="EMBL" id="CCC93562.1"/>
    </source>
</evidence>
<protein>
    <recommendedName>
        <fullName evidence="10">Protein kinase</fullName>
    </recommendedName>
</protein>
<keyword evidence="1" id="KW-0723">Serine/threonine-protein kinase</keyword>
<dbReference type="PROSITE" id="PS50222">
    <property type="entry name" value="EF_HAND_2"/>
    <property type="match status" value="1"/>
</dbReference>
<dbReference type="InterPro" id="IPR011009">
    <property type="entry name" value="Kinase-like_dom_sf"/>
</dbReference>
<dbReference type="SUPFAM" id="SSF56112">
    <property type="entry name" value="Protein kinase-like (PK-like)"/>
    <property type="match status" value="1"/>
</dbReference>
<keyword evidence="2" id="KW-0808">Transferase</keyword>
<dbReference type="PROSITE" id="PS00107">
    <property type="entry name" value="PROTEIN_KINASE_ATP"/>
    <property type="match status" value="1"/>
</dbReference>
<reference evidence="9" key="1">
    <citation type="journal article" date="2012" name="Proc. Natl. Acad. Sci. U.S.A.">
        <title>Antigenic diversity is generated by distinct evolutionary mechanisms in African trypanosome species.</title>
        <authorList>
            <person name="Jackson A.P."/>
            <person name="Berry A."/>
            <person name="Aslett M."/>
            <person name="Allison H.C."/>
            <person name="Burton P."/>
            <person name="Vavrova-Anderson J."/>
            <person name="Brown R."/>
            <person name="Browne H."/>
            <person name="Corton N."/>
            <person name="Hauser H."/>
            <person name="Gamble J."/>
            <person name="Gilderthorp R."/>
            <person name="Marcello L."/>
            <person name="McQuillan J."/>
            <person name="Otto T.D."/>
            <person name="Quail M.A."/>
            <person name="Sanders M.J."/>
            <person name="van Tonder A."/>
            <person name="Ginger M.L."/>
            <person name="Field M.C."/>
            <person name="Barry J.D."/>
            <person name="Hertz-Fowler C."/>
            <person name="Berriman M."/>
        </authorList>
    </citation>
    <scope>NUCLEOTIDE SEQUENCE</scope>
    <source>
        <strain evidence="9">IL3000</strain>
    </source>
</reference>
<keyword evidence="3 6" id="KW-0547">Nucleotide-binding</keyword>
<dbReference type="SUPFAM" id="SSF47473">
    <property type="entry name" value="EF-hand"/>
    <property type="match status" value="1"/>
</dbReference>
<evidence type="ECO:0000256" key="1">
    <source>
        <dbReference type="ARBA" id="ARBA00022527"/>
    </source>
</evidence>
<feature type="binding site" evidence="6">
    <location>
        <position position="52"/>
    </location>
    <ligand>
        <name>ATP</name>
        <dbReference type="ChEBI" id="CHEBI:30616"/>
    </ligand>
</feature>
<dbReference type="Gene3D" id="1.10.510.10">
    <property type="entry name" value="Transferase(Phosphotransferase) domain 1"/>
    <property type="match status" value="1"/>
</dbReference>
<dbReference type="GO" id="GO:0007165">
    <property type="term" value="P:signal transduction"/>
    <property type="evidence" value="ECO:0007669"/>
    <property type="project" value="TreeGrafter"/>
</dbReference>
<dbReference type="CDD" id="cd00051">
    <property type="entry name" value="EFh"/>
    <property type="match status" value="2"/>
</dbReference>
<evidence type="ECO:0000259" key="8">
    <source>
        <dbReference type="PROSITE" id="PS50222"/>
    </source>
</evidence>
<dbReference type="PANTHER" id="PTHR43895">
    <property type="entry name" value="CALCIUM/CALMODULIN-DEPENDENT PROTEIN KINASE KINASE-RELATED"/>
    <property type="match status" value="1"/>
</dbReference>
<dbReference type="EMBL" id="HE575323">
    <property type="protein sequence ID" value="CCC93562.1"/>
    <property type="molecule type" value="Genomic_DNA"/>
</dbReference>
<evidence type="ECO:0000256" key="4">
    <source>
        <dbReference type="ARBA" id="ARBA00022777"/>
    </source>
</evidence>
<dbReference type="GO" id="GO:0005509">
    <property type="term" value="F:calcium ion binding"/>
    <property type="evidence" value="ECO:0007669"/>
    <property type="project" value="InterPro"/>
</dbReference>
<sequence>MLSSTEFTGSSLLKDEEIVLADYVAGQRLGEGTYASVFAVTYVPSGQRFAMKRIPTSYLMVSESQIIQEATAMQSMEHPHVVKLHKFLQSTSAFYLLLDLASGGELFDLIISERYFRESTARLYFQQLMSAIDYCHSKGVAHRDLKAENLLLGKDNQLLVCDFGFCSTYHVGDVDENDNTANDLLLPIGTLHYTSPEAAARGATRASVDAFQQDLWSAGVILFFMLTGRLPFSGRDDEETLYLIQKGTFSFTDDEKGRISDGAQSLVCAMLALEPTERPGITQIVEDDWFIVDLEAGVFPHRPSLKSSLVFLDFSTQHRATEQEEAVIKKAFRKIDIDGHGMINRDQIRDMLTTLRGAGVVAEEVTELIELFTGNAGSDSITYEEFRDAWVNKDLAHSSFKRNRDFQLPKIIDTEVDNVDRKTVRQVRGAFDRVDKLHTGIIDAERLKQHFEECNSPANEEEIQSIIRFFDERGVGQRGEITFHMFLKGVVKREMLVRHPLGWKLAEVTSLTKFLQLRKLRESLRRGILVCGLWTDVVKKLMTQKDRLVPFCEGRKLSDVEHVFSFCYTGSVGLQTVPLAMSVTPPQFDPEGNPSPLHYNVPPSMLCNSLDESPCRLFSWGANPSLNAVGSNDCRHDGDYIIGSGDGARGAANLMGDSTSSKRCTYSFGCSVNATCLASGTCVVDVILSPGCSGYTFLRFCRISGRTHDFHEAVGYISGLFEMERQQAMEDSLPRGESVLI</sequence>
<dbReference type="GO" id="GO:0004674">
    <property type="term" value="F:protein serine/threonine kinase activity"/>
    <property type="evidence" value="ECO:0007669"/>
    <property type="project" value="UniProtKB-KW"/>
</dbReference>
<dbReference type="FunFam" id="1.10.510.10:FF:000571">
    <property type="entry name" value="Maternal embryonic leucine zipper kinase"/>
    <property type="match status" value="1"/>
</dbReference>
<dbReference type="SMART" id="SM00054">
    <property type="entry name" value="EFh"/>
    <property type="match status" value="2"/>
</dbReference>
<dbReference type="InterPro" id="IPR011992">
    <property type="entry name" value="EF-hand-dom_pair"/>
</dbReference>
<dbReference type="InterPro" id="IPR017441">
    <property type="entry name" value="Protein_kinase_ATP_BS"/>
</dbReference>
<evidence type="ECO:0000256" key="6">
    <source>
        <dbReference type="PROSITE-ProRule" id="PRU10141"/>
    </source>
</evidence>
<dbReference type="InterPro" id="IPR000719">
    <property type="entry name" value="Prot_kinase_dom"/>
</dbReference>
<dbReference type="GO" id="GO:0005524">
    <property type="term" value="F:ATP binding"/>
    <property type="evidence" value="ECO:0007669"/>
    <property type="project" value="UniProtKB-UniRule"/>
</dbReference>